<sequence>MKIIKIAVLFLMLSLLSCEKNSVSKPEDVGKKVFEVLKRIDKKTISDYNIQVITYNDFEDLRNNPNTKLGDYRNELKSYTPEKFKKMTISNFKGIKTDGTHFKIDWKKIIFLNFELQNFEFGYPNGLLGKTYFKNSDGKEYFVKSMSFYDGKGFKTIAVGQLERKGSTKVHWIN</sequence>
<dbReference type="OrthoDB" id="1372369at2"/>
<feature type="chain" id="PRO_5021475485" description="Lipoprotein" evidence="1">
    <location>
        <begin position="21"/>
        <end position="174"/>
    </location>
</feature>
<dbReference type="EMBL" id="RCZH01000002">
    <property type="protein sequence ID" value="TPG44674.1"/>
    <property type="molecule type" value="Genomic_DNA"/>
</dbReference>
<evidence type="ECO:0000313" key="2">
    <source>
        <dbReference type="EMBL" id="TPG44674.1"/>
    </source>
</evidence>
<reference evidence="2 3" key="1">
    <citation type="journal article" date="2019" name="Environ. Microbiol.">
        <title>Species interactions and distinct microbial communities in high Arctic permafrost affected cryosols are associated with the CH4 and CO2 gas fluxes.</title>
        <authorList>
            <person name="Altshuler I."/>
            <person name="Hamel J."/>
            <person name="Turney S."/>
            <person name="Magnuson E."/>
            <person name="Levesque R."/>
            <person name="Greer C."/>
            <person name="Whyte L.G."/>
        </authorList>
    </citation>
    <scope>NUCLEOTIDE SEQUENCE [LARGE SCALE GENOMIC DNA]</scope>
    <source>
        <strain evidence="2 3">42</strain>
    </source>
</reference>
<protein>
    <recommendedName>
        <fullName evidence="4">Lipoprotein</fullName>
    </recommendedName>
</protein>
<organism evidence="2 3">
    <name type="scientific">Flavobacterium pectinovorum</name>
    <dbReference type="NCBI Taxonomy" id="29533"/>
    <lineage>
        <taxon>Bacteria</taxon>
        <taxon>Pseudomonadati</taxon>
        <taxon>Bacteroidota</taxon>
        <taxon>Flavobacteriia</taxon>
        <taxon>Flavobacteriales</taxon>
        <taxon>Flavobacteriaceae</taxon>
        <taxon>Flavobacterium</taxon>
    </lineage>
</organism>
<accession>A0A502F5R6</accession>
<dbReference type="Proteomes" id="UP000319700">
    <property type="component" value="Unassembled WGS sequence"/>
</dbReference>
<keyword evidence="1" id="KW-0732">Signal</keyword>
<comment type="caution">
    <text evidence="2">The sequence shown here is derived from an EMBL/GenBank/DDBJ whole genome shotgun (WGS) entry which is preliminary data.</text>
</comment>
<evidence type="ECO:0000313" key="3">
    <source>
        <dbReference type="Proteomes" id="UP000319700"/>
    </source>
</evidence>
<evidence type="ECO:0000256" key="1">
    <source>
        <dbReference type="SAM" id="SignalP"/>
    </source>
</evidence>
<dbReference type="AlphaFoldDB" id="A0A502F5R6"/>
<feature type="signal peptide" evidence="1">
    <location>
        <begin position="1"/>
        <end position="20"/>
    </location>
</feature>
<dbReference type="PROSITE" id="PS51257">
    <property type="entry name" value="PROKAR_LIPOPROTEIN"/>
    <property type="match status" value="1"/>
</dbReference>
<keyword evidence="3" id="KW-1185">Reference proteome</keyword>
<evidence type="ECO:0008006" key="4">
    <source>
        <dbReference type="Google" id="ProtNLM"/>
    </source>
</evidence>
<name>A0A502F5R6_9FLAO</name>
<proteinExistence type="predicted"/>
<gene>
    <name evidence="2" type="ORF">EAH81_04175</name>
</gene>
<dbReference type="RefSeq" id="WP_140504050.1">
    <property type="nucleotide sequence ID" value="NZ_RCZH01000002.1"/>
</dbReference>